<accession>A0A2W0C9W3</accession>
<gene>
    <name evidence="3" type="ORF">PIL02S_01730</name>
</gene>
<dbReference type="Pfam" id="PF01050">
    <property type="entry name" value="MannoseP_isomer"/>
    <property type="match status" value="1"/>
</dbReference>
<keyword evidence="3" id="KW-0548">Nucleotidyltransferase</keyword>
<sequence length="459" mass="50812">MHIVLLCGGAGKRLWPLSNELRSKLFVDILPSPGGGRESMISRVCRQLDSSDLLDSTLIISHQNQTDITTRHTKGKIPVIGEPFKRGTFTAAALASLYLKSCGAAEPDDMICIAPADVFADENFFRSFKLLPEILKQSHADIILIGTRPTYASEQYGYILPGKKEPNGYAPVTQFIEKPELDVAETLLQHGALWNCGVYAFSLAFMLSHIEKNGLPVHYEQLLTLYEQLPERSFDKQVAEQSQRAVVLPYEGVWQDIGSWDALCDQLDSNVLGHGRISESSPDSYIVNELPYPIHVIGVPGIITVASPDGILIANKKDSNEIKEQLGSIPLQPMYVEATWGSYRVMERSVEDENTTVTTLNMTLLPGKHIGLRKHRLGCRAWTVISGSGQVLINGQIRQVTTGNQFAITLNSLFSILAETRMVILEVQLGVPENEVSMPYEAEDWKVMIELAGSYKSPD</sequence>
<evidence type="ECO:0000313" key="4">
    <source>
        <dbReference type="Proteomes" id="UP000247459"/>
    </source>
</evidence>
<dbReference type="InterPro" id="IPR001538">
    <property type="entry name" value="Man6P_isomerase-2_C"/>
</dbReference>
<evidence type="ECO:0000313" key="3">
    <source>
        <dbReference type="EMBL" id="PYY29813.1"/>
    </source>
</evidence>
<dbReference type="InterPro" id="IPR005835">
    <property type="entry name" value="NTP_transferase_dom"/>
</dbReference>
<dbReference type="EC" id="2.7.7.13" evidence="3"/>
<dbReference type="InterPro" id="IPR011051">
    <property type="entry name" value="RmlC_Cupin_sf"/>
</dbReference>
<dbReference type="SUPFAM" id="SSF51182">
    <property type="entry name" value="RmlC-like cupins"/>
    <property type="match status" value="1"/>
</dbReference>
<dbReference type="Gene3D" id="3.90.550.10">
    <property type="entry name" value="Spore Coat Polysaccharide Biosynthesis Protein SpsA, Chain A"/>
    <property type="match status" value="1"/>
</dbReference>
<proteinExistence type="predicted"/>
<dbReference type="EMBL" id="PRLG01000014">
    <property type="protein sequence ID" value="PYY29813.1"/>
    <property type="molecule type" value="Genomic_DNA"/>
</dbReference>
<dbReference type="OrthoDB" id="9806359at2"/>
<dbReference type="GO" id="GO:0004475">
    <property type="term" value="F:mannose-1-phosphate guanylyltransferase (GTP) activity"/>
    <property type="evidence" value="ECO:0007669"/>
    <property type="project" value="UniProtKB-EC"/>
</dbReference>
<organism evidence="3 4">
    <name type="scientific">Paenibacillus illinoisensis</name>
    <dbReference type="NCBI Taxonomy" id="59845"/>
    <lineage>
        <taxon>Bacteria</taxon>
        <taxon>Bacillati</taxon>
        <taxon>Bacillota</taxon>
        <taxon>Bacilli</taxon>
        <taxon>Bacillales</taxon>
        <taxon>Paenibacillaceae</taxon>
        <taxon>Paenibacillus</taxon>
    </lineage>
</organism>
<comment type="caution">
    <text evidence="3">The sequence shown here is derived from an EMBL/GenBank/DDBJ whole genome shotgun (WGS) entry which is preliminary data.</text>
</comment>
<dbReference type="Proteomes" id="UP000247459">
    <property type="component" value="Unassembled WGS sequence"/>
</dbReference>
<dbReference type="GO" id="GO:0005976">
    <property type="term" value="P:polysaccharide metabolic process"/>
    <property type="evidence" value="ECO:0007669"/>
    <property type="project" value="InterPro"/>
</dbReference>
<feature type="domain" description="Nucleotidyl transferase" evidence="1">
    <location>
        <begin position="4"/>
        <end position="265"/>
    </location>
</feature>
<reference evidence="3 4" key="1">
    <citation type="submission" date="2018-01" db="EMBL/GenBank/DDBJ databases">
        <title>Genome sequence of the PGP bacterium Paenibacillus illinoisensis E3.</title>
        <authorList>
            <person name="Rolli E."/>
            <person name="Marasco R."/>
            <person name="Bessem C."/>
            <person name="Michoud G."/>
            <person name="Gaiarsa S."/>
            <person name="Borin S."/>
            <person name="Daffonchio D."/>
        </authorList>
    </citation>
    <scope>NUCLEOTIDE SEQUENCE [LARGE SCALE GENOMIC DNA]</scope>
    <source>
        <strain evidence="3 4">E3</strain>
    </source>
</reference>
<protein>
    <submittedName>
        <fullName evidence="3">Mannose-1-phosphate guanylyltransferase</fullName>
        <ecNumber evidence="3">2.7.7.13</ecNumber>
    </submittedName>
</protein>
<dbReference type="Pfam" id="PF00483">
    <property type="entry name" value="NTP_transferase"/>
    <property type="match status" value="1"/>
</dbReference>
<keyword evidence="3" id="KW-0808">Transferase</keyword>
<dbReference type="PANTHER" id="PTHR46390">
    <property type="entry name" value="MANNOSE-1-PHOSPHATE GUANYLYLTRANSFERASE"/>
    <property type="match status" value="1"/>
</dbReference>
<name>A0A2W0C9W3_9BACL</name>
<dbReference type="InterPro" id="IPR029044">
    <property type="entry name" value="Nucleotide-diphossugar_trans"/>
</dbReference>
<dbReference type="GO" id="GO:0009298">
    <property type="term" value="P:GDP-mannose biosynthetic process"/>
    <property type="evidence" value="ECO:0007669"/>
    <property type="project" value="TreeGrafter"/>
</dbReference>
<dbReference type="InterPro" id="IPR051161">
    <property type="entry name" value="Mannose-6P_isomerase_type2"/>
</dbReference>
<evidence type="ECO:0000259" key="2">
    <source>
        <dbReference type="Pfam" id="PF01050"/>
    </source>
</evidence>
<evidence type="ECO:0000259" key="1">
    <source>
        <dbReference type="Pfam" id="PF00483"/>
    </source>
</evidence>
<feature type="domain" description="Mannose-6-phosphate isomerase type II C-terminal" evidence="2">
    <location>
        <begin position="338"/>
        <end position="430"/>
    </location>
</feature>
<dbReference type="PANTHER" id="PTHR46390:SF1">
    <property type="entry name" value="MANNOSE-1-PHOSPHATE GUANYLYLTRANSFERASE"/>
    <property type="match status" value="1"/>
</dbReference>
<dbReference type="SUPFAM" id="SSF53448">
    <property type="entry name" value="Nucleotide-diphospho-sugar transferases"/>
    <property type="match status" value="1"/>
</dbReference>
<dbReference type="AlphaFoldDB" id="A0A2W0C9W3"/>
<dbReference type="RefSeq" id="WP_110757645.1">
    <property type="nucleotide sequence ID" value="NZ_PRLG01000014.1"/>
</dbReference>